<evidence type="ECO:0000256" key="11">
    <source>
        <dbReference type="PIRSR" id="PIRSR000019-1"/>
    </source>
</evidence>
<evidence type="ECO:0000256" key="2">
    <source>
        <dbReference type="ARBA" id="ARBA00006498"/>
    </source>
</evidence>
<evidence type="ECO:0000313" key="15">
    <source>
        <dbReference type="Proteomes" id="UP000316726"/>
    </source>
</evidence>
<evidence type="ECO:0000256" key="9">
    <source>
        <dbReference type="ARBA" id="ARBA00023157"/>
    </source>
</evidence>
<dbReference type="AlphaFoldDB" id="A0A5B8MQK1"/>
<feature type="region of interest" description="Disordered" evidence="12">
    <location>
        <begin position="11"/>
        <end position="35"/>
    </location>
</feature>
<evidence type="ECO:0000256" key="1">
    <source>
        <dbReference type="ARBA" id="ARBA00004137"/>
    </source>
</evidence>
<dbReference type="FunFam" id="1.10.287.20:FF:000001">
    <property type="entry name" value="Cytochrome b-c1 complex subunit 6"/>
    <property type="match status" value="1"/>
</dbReference>
<dbReference type="PIRSF" id="PIRSF000019">
    <property type="entry name" value="Bc1_11K"/>
    <property type="match status" value="1"/>
</dbReference>
<dbReference type="PANTHER" id="PTHR15336">
    <property type="entry name" value="UBIQUINOL-CYTOCHROME C REDUCTASE COMPLEX 7.8 KDA PROTEIN"/>
    <property type="match status" value="1"/>
</dbReference>
<dbReference type="GO" id="GO:0005743">
    <property type="term" value="C:mitochondrial inner membrane"/>
    <property type="evidence" value="ECO:0007669"/>
    <property type="project" value="UniProtKB-SubCell"/>
</dbReference>
<feature type="disulfide bond" evidence="11">
    <location>
        <begin position="41"/>
        <end position="83"/>
    </location>
</feature>
<dbReference type="PANTHER" id="PTHR15336:SF0">
    <property type="entry name" value="CYTOCHROME B-C1 COMPLEX SUBUNIT 6, MITOCHONDRIAL"/>
    <property type="match status" value="1"/>
</dbReference>
<organism evidence="14 15">
    <name type="scientific">Chloropicon primus</name>
    <dbReference type="NCBI Taxonomy" id="1764295"/>
    <lineage>
        <taxon>Eukaryota</taxon>
        <taxon>Viridiplantae</taxon>
        <taxon>Chlorophyta</taxon>
        <taxon>Chloropicophyceae</taxon>
        <taxon>Chloropicales</taxon>
        <taxon>Chloropicaceae</taxon>
        <taxon>Chloropicon</taxon>
    </lineage>
</organism>
<evidence type="ECO:0000256" key="4">
    <source>
        <dbReference type="ARBA" id="ARBA00022660"/>
    </source>
</evidence>
<proteinExistence type="inferred from homology"/>
<name>A0A5B8MQK1_9CHLO</name>
<evidence type="ECO:0000256" key="6">
    <source>
        <dbReference type="ARBA" id="ARBA00022982"/>
    </source>
</evidence>
<feature type="domain" description="Ubiquinol-cytochrome C reductase hinge" evidence="13">
    <location>
        <begin position="32"/>
        <end position="93"/>
    </location>
</feature>
<comment type="subcellular location">
    <subcellularLocation>
        <location evidence="1">Mitochondrion inner membrane</location>
        <topology evidence="1">Peripheral membrane protein</topology>
        <orientation evidence="1">Intermembrane side</orientation>
    </subcellularLocation>
</comment>
<dbReference type="Gene3D" id="1.10.287.20">
    <property type="entry name" value="Ubiquinol-cytochrome C reductase hinge domain"/>
    <property type="match status" value="1"/>
</dbReference>
<dbReference type="GO" id="GO:0006122">
    <property type="term" value="P:mitochondrial electron transport, ubiquinol to cytochrome c"/>
    <property type="evidence" value="ECO:0007669"/>
    <property type="project" value="InterPro"/>
</dbReference>
<feature type="disulfide bond" evidence="11">
    <location>
        <begin position="55"/>
        <end position="69"/>
    </location>
</feature>
<gene>
    <name evidence="14" type="ORF">A3770_08p52640</name>
</gene>
<accession>A0A5B8MQK1</accession>
<dbReference type="Pfam" id="PF02320">
    <property type="entry name" value="UCR_hinge"/>
    <property type="match status" value="1"/>
</dbReference>
<comment type="function">
    <text evidence="10">Component of the ubiquinol-cytochrome c oxidoreductase, a multisubunit transmembrane complex that is part of the mitochondrial electron transport chain which drives oxidative phosphorylation.</text>
</comment>
<reference evidence="14 15" key="1">
    <citation type="submission" date="2018-07" db="EMBL/GenBank/DDBJ databases">
        <title>The complete nuclear genome of the prasinophyte Chloropicon primus (CCMP1205).</title>
        <authorList>
            <person name="Pombert J.-F."/>
            <person name="Otis C."/>
            <person name="Turmel M."/>
            <person name="Lemieux C."/>
        </authorList>
    </citation>
    <scope>NUCLEOTIDE SEQUENCE [LARGE SCALE GENOMIC DNA]</scope>
    <source>
        <strain evidence="14 15">CCMP1205</strain>
    </source>
</reference>
<dbReference type="SUPFAM" id="SSF81531">
    <property type="entry name" value="Non-heme 11 kDa protein of cytochrome bc1 complex (Ubiquinol-cytochrome c reductase)"/>
    <property type="match status" value="1"/>
</dbReference>
<feature type="compositionally biased region" description="Acidic residues" evidence="12">
    <location>
        <begin position="11"/>
        <end position="31"/>
    </location>
</feature>
<dbReference type="OrthoDB" id="405848at2759"/>
<dbReference type="InterPro" id="IPR003422">
    <property type="entry name" value="Cyt_b-c1_6"/>
</dbReference>
<evidence type="ECO:0000256" key="5">
    <source>
        <dbReference type="ARBA" id="ARBA00022792"/>
    </source>
</evidence>
<evidence type="ECO:0000256" key="12">
    <source>
        <dbReference type="SAM" id="MobiDB-lite"/>
    </source>
</evidence>
<protein>
    <recommendedName>
        <fullName evidence="10">Cytochrome b-c1 complex subunit 6</fullName>
    </recommendedName>
</protein>
<keyword evidence="6 10" id="KW-0249">Electron transport</keyword>
<comment type="similarity">
    <text evidence="2 10">Belongs to the UQCRH/QCR6 family.</text>
</comment>
<keyword evidence="9 11" id="KW-1015">Disulfide bond</keyword>
<evidence type="ECO:0000256" key="7">
    <source>
        <dbReference type="ARBA" id="ARBA00023128"/>
    </source>
</evidence>
<evidence type="ECO:0000256" key="10">
    <source>
        <dbReference type="PIRNR" id="PIRNR000019"/>
    </source>
</evidence>
<sequence length="93" mass="11154">MWWFTKYVYADEEEPEEDVEDEEEEEEEDPEDVRPQLEEFCKPKCVKAWVAYQECTDRVSKDTTGEAHCTGQYFDYWACIDHCVGPKLFKELK</sequence>
<keyword evidence="3 10" id="KW-0813">Transport</keyword>
<dbReference type="STRING" id="1764295.A0A5B8MQK1"/>
<keyword evidence="15" id="KW-1185">Reference proteome</keyword>
<dbReference type="InterPro" id="IPR023184">
    <property type="entry name" value="Ubol_cytC_Rdtase_hinge_dom"/>
</dbReference>
<dbReference type="InterPro" id="IPR036811">
    <property type="entry name" value="Ubol_cytC_Rdtase_hinge_dom_sf"/>
</dbReference>
<evidence type="ECO:0000259" key="13">
    <source>
        <dbReference type="Pfam" id="PF02320"/>
    </source>
</evidence>
<keyword evidence="8 10" id="KW-0472">Membrane</keyword>
<keyword evidence="4 10" id="KW-0679">Respiratory chain</keyword>
<evidence type="ECO:0000256" key="8">
    <source>
        <dbReference type="ARBA" id="ARBA00023136"/>
    </source>
</evidence>
<dbReference type="Proteomes" id="UP000316726">
    <property type="component" value="Chromosome 8"/>
</dbReference>
<keyword evidence="7 10" id="KW-0496">Mitochondrion</keyword>
<evidence type="ECO:0000313" key="14">
    <source>
        <dbReference type="EMBL" id="QDZ22746.1"/>
    </source>
</evidence>
<keyword evidence="5 10" id="KW-0999">Mitochondrion inner membrane</keyword>
<evidence type="ECO:0000256" key="3">
    <source>
        <dbReference type="ARBA" id="ARBA00022448"/>
    </source>
</evidence>
<dbReference type="EMBL" id="CP031041">
    <property type="protein sequence ID" value="QDZ22746.1"/>
    <property type="molecule type" value="Genomic_DNA"/>
</dbReference>